<keyword evidence="4" id="KW-1185">Reference proteome</keyword>
<dbReference type="Proteomes" id="UP000306402">
    <property type="component" value="Unassembled WGS sequence"/>
</dbReference>
<dbReference type="OrthoDB" id="9781031at2"/>
<dbReference type="SUPFAM" id="SSF51735">
    <property type="entry name" value="NAD(P)-binding Rossmann-fold domains"/>
    <property type="match status" value="1"/>
</dbReference>
<dbReference type="Gene3D" id="3.40.50.720">
    <property type="entry name" value="NAD(P)-binding Rossmann-like Domain"/>
    <property type="match status" value="1"/>
</dbReference>
<dbReference type="SUPFAM" id="SSF55347">
    <property type="entry name" value="Glyceraldehyde-3-phosphate dehydrogenase-like, C-terminal domain"/>
    <property type="match status" value="1"/>
</dbReference>
<evidence type="ECO:0000259" key="1">
    <source>
        <dbReference type="Pfam" id="PF01408"/>
    </source>
</evidence>
<name>A0A5R9L233_9BACT</name>
<sequence length="330" mass="37435">MNYKIGIIGYGVMGKTRHTAIDEIKKGQVLMISEPSIGADMNGIPNVSHEEIINNPELDVIIVCTPNFLNKDLTIRALNAGKHVFCEKPPAFTAADIVDIKEAESRSGKTLMYGFNHRHHDSVLHMKRLIDSGEYGKVLWLRGRYGKSVTKDYFNQWRAKKELAGGGILMDQGIHMLDLFLFLSGDFDVVKAELSNLYWHMDVEDNAFVILKESATGKVASLHSTMSQWRHLFSLEIFLEKGYMVLNGLITSTMSYGEETLSVARNRSTAPAATWKDEVITKYVNNNSWRYEMDHFFDSIDEGKPIVYGNSDDAMKLMTILDKVYEQKDF</sequence>
<dbReference type="InterPro" id="IPR036291">
    <property type="entry name" value="NAD(P)-bd_dom_sf"/>
</dbReference>
<dbReference type="InterPro" id="IPR052515">
    <property type="entry name" value="Gfo/Idh/MocA_Oxidoreductase"/>
</dbReference>
<feature type="domain" description="Gfo/Idh/MocA-like oxidoreductase N-terminal" evidence="1">
    <location>
        <begin position="4"/>
        <end position="115"/>
    </location>
</feature>
<evidence type="ECO:0000259" key="2">
    <source>
        <dbReference type="Pfam" id="PF22725"/>
    </source>
</evidence>
<dbReference type="PANTHER" id="PTHR43249">
    <property type="entry name" value="UDP-N-ACETYL-2-AMINO-2-DEOXY-D-GLUCURONATE OXIDASE"/>
    <property type="match status" value="1"/>
</dbReference>
<dbReference type="InterPro" id="IPR055170">
    <property type="entry name" value="GFO_IDH_MocA-like_dom"/>
</dbReference>
<dbReference type="EMBL" id="VCEJ01000002">
    <property type="protein sequence ID" value="TLV02385.1"/>
    <property type="molecule type" value="Genomic_DNA"/>
</dbReference>
<dbReference type="AlphaFoldDB" id="A0A5R9L233"/>
<accession>A0A5R9L233</accession>
<dbReference type="InterPro" id="IPR000683">
    <property type="entry name" value="Gfo/Idh/MocA-like_OxRdtase_N"/>
</dbReference>
<proteinExistence type="predicted"/>
<dbReference type="Gene3D" id="3.30.360.10">
    <property type="entry name" value="Dihydrodipicolinate Reductase, domain 2"/>
    <property type="match status" value="1"/>
</dbReference>
<dbReference type="Pfam" id="PF22725">
    <property type="entry name" value="GFO_IDH_MocA_C3"/>
    <property type="match status" value="1"/>
</dbReference>
<evidence type="ECO:0000313" key="3">
    <source>
        <dbReference type="EMBL" id="TLV02385.1"/>
    </source>
</evidence>
<dbReference type="Pfam" id="PF01408">
    <property type="entry name" value="GFO_IDH_MocA"/>
    <property type="match status" value="1"/>
</dbReference>
<dbReference type="RefSeq" id="WP_138363594.1">
    <property type="nucleotide sequence ID" value="NZ_VCEJ01000002.1"/>
</dbReference>
<dbReference type="GO" id="GO:0000166">
    <property type="term" value="F:nucleotide binding"/>
    <property type="evidence" value="ECO:0007669"/>
    <property type="project" value="InterPro"/>
</dbReference>
<organism evidence="3 4">
    <name type="scientific">Dyadobacter luticola</name>
    <dbReference type="NCBI Taxonomy" id="1979387"/>
    <lineage>
        <taxon>Bacteria</taxon>
        <taxon>Pseudomonadati</taxon>
        <taxon>Bacteroidota</taxon>
        <taxon>Cytophagia</taxon>
        <taxon>Cytophagales</taxon>
        <taxon>Spirosomataceae</taxon>
        <taxon>Dyadobacter</taxon>
    </lineage>
</organism>
<protein>
    <submittedName>
        <fullName evidence="3">Gfo/Idh/MocA family oxidoreductase</fullName>
    </submittedName>
</protein>
<comment type="caution">
    <text evidence="3">The sequence shown here is derived from an EMBL/GenBank/DDBJ whole genome shotgun (WGS) entry which is preliminary data.</text>
</comment>
<evidence type="ECO:0000313" key="4">
    <source>
        <dbReference type="Proteomes" id="UP000306402"/>
    </source>
</evidence>
<feature type="domain" description="GFO/IDH/MocA-like oxidoreductase" evidence="2">
    <location>
        <begin position="124"/>
        <end position="244"/>
    </location>
</feature>
<gene>
    <name evidence="3" type="ORF">FEN17_01740</name>
</gene>
<dbReference type="PANTHER" id="PTHR43249:SF1">
    <property type="entry name" value="D-GLUCOSIDE 3-DEHYDROGENASE"/>
    <property type="match status" value="1"/>
</dbReference>
<reference evidence="3 4" key="1">
    <citation type="submission" date="2019-05" db="EMBL/GenBank/DDBJ databases">
        <authorList>
            <person name="Qu J.-H."/>
        </authorList>
    </citation>
    <scope>NUCLEOTIDE SEQUENCE [LARGE SCALE GENOMIC DNA]</scope>
    <source>
        <strain evidence="3 4">T17</strain>
    </source>
</reference>